<proteinExistence type="predicted"/>
<organism evidence="1">
    <name type="scientific">Anguilla anguilla</name>
    <name type="common">European freshwater eel</name>
    <name type="synonym">Muraena anguilla</name>
    <dbReference type="NCBI Taxonomy" id="7936"/>
    <lineage>
        <taxon>Eukaryota</taxon>
        <taxon>Metazoa</taxon>
        <taxon>Chordata</taxon>
        <taxon>Craniata</taxon>
        <taxon>Vertebrata</taxon>
        <taxon>Euteleostomi</taxon>
        <taxon>Actinopterygii</taxon>
        <taxon>Neopterygii</taxon>
        <taxon>Teleostei</taxon>
        <taxon>Anguilliformes</taxon>
        <taxon>Anguillidae</taxon>
        <taxon>Anguilla</taxon>
    </lineage>
</organism>
<evidence type="ECO:0000313" key="1">
    <source>
        <dbReference type="EMBL" id="JAH00747.1"/>
    </source>
</evidence>
<accession>A0A0E9P906</accession>
<reference evidence="1" key="2">
    <citation type="journal article" date="2015" name="Fish Shellfish Immunol.">
        <title>Early steps in the European eel (Anguilla anguilla)-Vibrio vulnificus interaction in the gills: Role of the RtxA13 toxin.</title>
        <authorList>
            <person name="Callol A."/>
            <person name="Pajuelo D."/>
            <person name="Ebbesson L."/>
            <person name="Teles M."/>
            <person name="MacKenzie S."/>
            <person name="Amaro C."/>
        </authorList>
    </citation>
    <scope>NUCLEOTIDE SEQUENCE</scope>
</reference>
<dbReference type="AlphaFoldDB" id="A0A0E9P906"/>
<sequence>MPPICAFVFTMRVICIKRTERIVGVNRVLKG</sequence>
<dbReference type="EMBL" id="GBXM01107830">
    <property type="protein sequence ID" value="JAH00747.1"/>
    <property type="molecule type" value="Transcribed_RNA"/>
</dbReference>
<name>A0A0E9P906_ANGAN</name>
<reference evidence="1" key="1">
    <citation type="submission" date="2014-11" db="EMBL/GenBank/DDBJ databases">
        <authorList>
            <person name="Amaro Gonzalez C."/>
        </authorList>
    </citation>
    <scope>NUCLEOTIDE SEQUENCE</scope>
</reference>
<protein>
    <submittedName>
        <fullName evidence="1">Uncharacterized protein</fullName>
    </submittedName>
</protein>